<sequence length="150" mass="16748">MLDIAAAHIVRIHINREAFKSPNPTTGEALYALADIKKHEKLYREITGDGEDEAIPRDETRIHLTQDQHFYSQKAFDILVNGDDHEIDTKEITYARVVDLYLGQGGQPSNEYLVKYSHGPVENPSGTLAPGQKVKVKDGMRFRVAGTGES</sequence>
<evidence type="ECO:0000259" key="1">
    <source>
        <dbReference type="Pfam" id="PF14452"/>
    </source>
</evidence>
<feature type="domain" description="Multi-ubiquitin" evidence="1">
    <location>
        <begin position="76"/>
        <end position="147"/>
    </location>
</feature>
<dbReference type="RefSeq" id="WP_168275136.1">
    <property type="nucleotide sequence ID" value="NZ_WIEZ01000002.1"/>
</dbReference>
<organism evidence="2 3">
    <name type="scientific">Rhizobium leguminosarum bv. viciae</name>
    <dbReference type="NCBI Taxonomy" id="387"/>
    <lineage>
        <taxon>Bacteria</taxon>
        <taxon>Pseudomonadati</taxon>
        <taxon>Pseudomonadota</taxon>
        <taxon>Alphaproteobacteria</taxon>
        <taxon>Hyphomicrobiales</taxon>
        <taxon>Rhizobiaceae</taxon>
        <taxon>Rhizobium/Agrobacterium group</taxon>
        <taxon>Rhizobium</taxon>
    </lineage>
</organism>
<protein>
    <recommendedName>
        <fullName evidence="1">Multi-ubiquitin domain-containing protein</fullName>
    </recommendedName>
</protein>
<dbReference type="Proteomes" id="UP000662259">
    <property type="component" value="Unassembled WGS sequence"/>
</dbReference>
<reference evidence="2" key="1">
    <citation type="submission" date="2019-10" db="EMBL/GenBank/DDBJ databases">
        <title>Rhizobium leguminosarum symbiovar viciae collection.</title>
        <authorList>
            <person name="Boivin S."/>
            <person name="Lepetit M."/>
        </authorList>
    </citation>
    <scope>NUCLEOTIDE SEQUENCE</scope>
    <source>
        <strain evidence="2">L143</strain>
    </source>
</reference>
<evidence type="ECO:0000313" key="3">
    <source>
        <dbReference type="Proteomes" id="UP000662259"/>
    </source>
</evidence>
<dbReference type="InterPro" id="IPR027802">
    <property type="entry name" value="Multi-ubiquitin_dom"/>
</dbReference>
<evidence type="ECO:0000313" key="2">
    <source>
        <dbReference type="EMBL" id="NKM44305.1"/>
    </source>
</evidence>
<dbReference type="Pfam" id="PF14452">
    <property type="entry name" value="Multi_ubiq"/>
    <property type="match status" value="1"/>
</dbReference>
<gene>
    <name evidence="2" type="ORF">GFL91_04735</name>
</gene>
<dbReference type="EMBL" id="WIEZ01000002">
    <property type="protein sequence ID" value="NKM44305.1"/>
    <property type="molecule type" value="Genomic_DNA"/>
</dbReference>
<proteinExistence type="predicted"/>
<comment type="caution">
    <text evidence="2">The sequence shown here is derived from an EMBL/GenBank/DDBJ whole genome shotgun (WGS) entry which is preliminary data.</text>
</comment>
<accession>A0A8I2GPL1</accession>
<dbReference type="AlphaFoldDB" id="A0A8I2GPL1"/>
<name>A0A8I2GPL1_RHILV</name>